<evidence type="ECO:0000256" key="1">
    <source>
        <dbReference type="ARBA" id="ARBA00006347"/>
    </source>
</evidence>
<sequence length="727" mass="81531">MLRISTLILVFSAIYLTYGYESPIEEKDFKKILKQHKNVLVLSAPNDQSAKATLQIFKQIEEEIRGRGTLVYVNCEKGKKLCKKLKHDSTNAELRHFQDGDFHKVYDRSLAAKSMINFMLDPKGDMPWNEDPLAGDVLHLHTAKDFQKTLKQPLPSLVMFYAPWCGYCKRLKPVFAEAATDLRGQYILAGMDVDKVENYPIRKQFNITGFPTTIYFEKGQQKFHYSGGHTKDDIINWLKNPQPVKEASEEKDDKQDFFPTDSENVNYIVHLNDTTFDGFITENSQSPILVMFYAPWCGHCKNIKPELIQASIDLHEQQHNAKIVAIDATKAPILSKQYKITGFPTMKFFRDGKYAFDAHERTADKIVEFLKDPKEPPPPEREWSEQESDVIHLTDENFKTILKKKKAALVFFYAPWCGHCKNAKPLFTKAAAALKDNPKKKKAALVFFYAPWCGHCKNAKPLFTKAAAALKDNPKVAFCAVDCTKSQSMCKEHEVQGYPTIKYFSFGKFVSSYEDARTEEAFVEFMTNPEEQSKKVKPTPAPADPAEFWKEATGYEHVHMLQSNTFDSIVGPASKALVMFYAPWCGHCKTSKPAFASVASQLASTHKDIVLGAVDATIARDLGIKYEVKGFPTFKYFENGKFVSEYNGGRGEQDFLQFLTVRSLIDPTITKHGKNLEPTNYRAGGGSGGGGGGGGRYDRPPDGRPRRRMGGFGGTGGGPGCAPMAGG</sequence>
<feature type="domain" description="Thioredoxin" evidence="4">
    <location>
        <begin position="109"/>
        <end position="243"/>
    </location>
</feature>
<dbReference type="PANTHER" id="PTHR45672">
    <property type="entry name" value="PROTEIN DISULFIDE-ISOMERASE C17H9.14C-RELATED"/>
    <property type="match status" value="1"/>
</dbReference>
<feature type="domain" description="Thioredoxin" evidence="4">
    <location>
        <begin position="537"/>
        <end position="664"/>
    </location>
</feature>
<dbReference type="EMBL" id="CAJNOG010000301">
    <property type="protein sequence ID" value="CAF1157898.1"/>
    <property type="molecule type" value="Genomic_DNA"/>
</dbReference>
<feature type="region of interest" description="Disordered" evidence="2">
    <location>
        <begin position="672"/>
        <end position="727"/>
    </location>
</feature>
<dbReference type="InterPro" id="IPR051063">
    <property type="entry name" value="PDI"/>
</dbReference>
<dbReference type="AlphaFoldDB" id="A0A814T9R2"/>
<feature type="compositionally biased region" description="Gly residues" evidence="2">
    <location>
        <begin position="710"/>
        <end position="727"/>
    </location>
</feature>
<evidence type="ECO:0000313" key="6">
    <source>
        <dbReference type="Proteomes" id="UP000663845"/>
    </source>
</evidence>
<gene>
    <name evidence="5" type="ORF">JYZ213_LOCUS24476</name>
</gene>
<dbReference type="InterPro" id="IPR046374">
    <property type="entry name" value="PDI_a_PDIR"/>
</dbReference>
<accession>A0A814T9R2</accession>
<dbReference type="InterPro" id="IPR013766">
    <property type="entry name" value="Thioredoxin_domain"/>
</dbReference>
<feature type="signal peptide" evidence="3">
    <location>
        <begin position="1"/>
        <end position="19"/>
    </location>
</feature>
<dbReference type="PROSITE" id="PS51352">
    <property type="entry name" value="THIOREDOXIN_2"/>
    <property type="match status" value="4"/>
</dbReference>
<evidence type="ECO:0000256" key="2">
    <source>
        <dbReference type="SAM" id="MobiDB-lite"/>
    </source>
</evidence>
<dbReference type="GO" id="GO:0005783">
    <property type="term" value="C:endoplasmic reticulum"/>
    <property type="evidence" value="ECO:0007669"/>
    <property type="project" value="TreeGrafter"/>
</dbReference>
<dbReference type="SUPFAM" id="SSF52833">
    <property type="entry name" value="Thioredoxin-like"/>
    <property type="match status" value="6"/>
</dbReference>
<name>A0A814T9R2_9BILA</name>
<comment type="caution">
    <text evidence="5">The sequence shown here is derived from an EMBL/GenBank/DDBJ whole genome shotgun (WGS) entry which is preliminary data.</text>
</comment>
<dbReference type="InterPro" id="IPR017937">
    <property type="entry name" value="Thioredoxin_CS"/>
</dbReference>
<dbReference type="Proteomes" id="UP000663845">
    <property type="component" value="Unassembled WGS sequence"/>
</dbReference>
<evidence type="ECO:0000256" key="3">
    <source>
        <dbReference type="SAM" id="SignalP"/>
    </source>
</evidence>
<dbReference type="CDD" id="cd01659">
    <property type="entry name" value="TRX_superfamily"/>
    <property type="match status" value="1"/>
</dbReference>
<dbReference type="PROSITE" id="PS00194">
    <property type="entry name" value="THIOREDOXIN_1"/>
    <property type="match status" value="3"/>
</dbReference>
<feature type="domain" description="Thioredoxin" evidence="4">
    <location>
        <begin position="402"/>
        <end position="531"/>
    </location>
</feature>
<dbReference type="GO" id="GO:0003756">
    <property type="term" value="F:protein disulfide isomerase activity"/>
    <property type="evidence" value="ECO:0007669"/>
    <property type="project" value="InterPro"/>
</dbReference>
<feature type="chain" id="PRO_5032846325" description="Thioredoxin domain-containing protein" evidence="3">
    <location>
        <begin position="20"/>
        <end position="727"/>
    </location>
</feature>
<dbReference type="InterPro" id="IPR036249">
    <property type="entry name" value="Thioredoxin-like_sf"/>
</dbReference>
<protein>
    <recommendedName>
        <fullName evidence="4">Thioredoxin domain-containing protein</fullName>
    </recommendedName>
</protein>
<dbReference type="Gene3D" id="3.40.30.10">
    <property type="entry name" value="Glutaredoxin"/>
    <property type="match status" value="6"/>
</dbReference>
<dbReference type="CDD" id="cd02997">
    <property type="entry name" value="PDI_a_PDIR"/>
    <property type="match status" value="1"/>
</dbReference>
<dbReference type="PANTHER" id="PTHR45672:SF2">
    <property type="entry name" value="PROTEIN DISULFIDE-ISOMERASE A5"/>
    <property type="match status" value="1"/>
</dbReference>
<dbReference type="GO" id="GO:0006457">
    <property type="term" value="P:protein folding"/>
    <property type="evidence" value="ECO:0007669"/>
    <property type="project" value="TreeGrafter"/>
</dbReference>
<comment type="similarity">
    <text evidence="1">Belongs to the protein disulfide isomerase family.</text>
</comment>
<feature type="domain" description="Thioredoxin" evidence="4">
    <location>
        <begin position="248"/>
        <end position="375"/>
    </location>
</feature>
<evidence type="ECO:0000313" key="5">
    <source>
        <dbReference type="EMBL" id="CAF1157898.1"/>
    </source>
</evidence>
<dbReference type="Pfam" id="PF00085">
    <property type="entry name" value="Thioredoxin"/>
    <property type="match status" value="5"/>
</dbReference>
<feature type="compositionally biased region" description="Gly residues" evidence="2">
    <location>
        <begin position="683"/>
        <end position="695"/>
    </location>
</feature>
<evidence type="ECO:0000259" key="4">
    <source>
        <dbReference type="PROSITE" id="PS51352"/>
    </source>
</evidence>
<organism evidence="5 6">
    <name type="scientific">Adineta steineri</name>
    <dbReference type="NCBI Taxonomy" id="433720"/>
    <lineage>
        <taxon>Eukaryota</taxon>
        <taxon>Metazoa</taxon>
        <taxon>Spiralia</taxon>
        <taxon>Gnathifera</taxon>
        <taxon>Rotifera</taxon>
        <taxon>Eurotatoria</taxon>
        <taxon>Bdelloidea</taxon>
        <taxon>Adinetida</taxon>
        <taxon>Adinetidae</taxon>
        <taxon>Adineta</taxon>
    </lineage>
</organism>
<proteinExistence type="inferred from homology"/>
<dbReference type="PRINTS" id="PR00421">
    <property type="entry name" value="THIOREDOXIN"/>
</dbReference>
<keyword evidence="3" id="KW-0732">Signal</keyword>
<reference evidence="5" key="1">
    <citation type="submission" date="2021-02" db="EMBL/GenBank/DDBJ databases">
        <authorList>
            <person name="Nowell W R."/>
        </authorList>
    </citation>
    <scope>NUCLEOTIDE SEQUENCE</scope>
</reference>